<dbReference type="EMBL" id="CP097635">
    <property type="protein sequence ID" value="URI07197.1"/>
    <property type="molecule type" value="Genomic_DNA"/>
</dbReference>
<organism evidence="2 3">
    <name type="scientific">Aquincola tertiaricarbonis</name>
    <dbReference type="NCBI Taxonomy" id="391953"/>
    <lineage>
        <taxon>Bacteria</taxon>
        <taxon>Pseudomonadati</taxon>
        <taxon>Pseudomonadota</taxon>
        <taxon>Betaproteobacteria</taxon>
        <taxon>Burkholderiales</taxon>
        <taxon>Sphaerotilaceae</taxon>
        <taxon>Aquincola</taxon>
    </lineage>
</organism>
<dbReference type="InterPro" id="IPR011086">
    <property type="entry name" value="DUF1521"/>
</dbReference>
<accession>A0ABY4S5P0</accession>
<gene>
    <name evidence="2" type="ORF">MW290_00800</name>
</gene>
<evidence type="ECO:0000313" key="2">
    <source>
        <dbReference type="EMBL" id="URI07197.1"/>
    </source>
</evidence>
<sequence length="252" mass="27381">MNVQSAAVLSTSALSTRAADPGNPTNAATTMVGGKVQFENDNYRITMDDDNTVRIQNKNTGEDYRIWGDPHVDIDGKHSFDFWGTTTFALDDGTKVTIETTPWQGNAEATVSSKVTITNEDYAVHVSGIDSNTRGDLQFEEAKGWGRLADLAVDDGNVLHENRFGQGFLALDSAGQVRKVDQQYINETDLKKGGALQAQFADAFRQMGSLLSIFFIGSVAASVEAGSGDRLRQAFVLTPRSETTGWFRAQAD</sequence>
<proteinExistence type="predicted"/>
<feature type="domain" description="DUF1521" evidence="1">
    <location>
        <begin position="40"/>
        <end position="188"/>
    </location>
</feature>
<name>A0ABY4S5P0_AQUTE</name>
<dbReference type="RefSeq" id="WP_250195462.1">
    <property type="nucleotide sequence ID" value="NZ_CP097635.1"/>
</dbReference>
<dbReference type="Pfam" id="PF07481">
    <property type="entry name" value="DUF1521"/>
    <property type="match status" value="1"/>
</dbReference>
<dbReference type="Proteomes" id="UP001056201">
    <property type="component" value="Chromosome 1"/>
</dbReference>
<keyword evidence="3" id="KW-1185">Reference proteome</keyword>
<protein>
    <submittedName>
        <fullName evidence="2">DUF1521 domain-containing protein</fullName>
    </submittedName>
</protein>
<reference evidence="2" key="1">
    <citation type="submission" date="2022-05" db="EMBL/GenBank/DDBJ databases">
        <title>An RpoN-dependent PEP-CTERM gene is involved in floc formation of an Aquincola tertiaricarbonis strain.</title>
        <authorList>
            <person name="Qiu D."/>
            <person name="Xia M."/>
        </authorList>
    </citation>
    <scope>NUCLEOTIDE SEQUENCE</scope>
    <source>
        <strain evidence="2">RN12</strain>
    </source>
</reference>
<evidence type="ECO:0000313" key="3">
    <source>
        <dbReference type="Proteomes" id="UP001056201"/>
    </source>
</evidence>
<evidence type="ECO:0000259" key="1">
    <source>
        <dbReference type="Pfam" id="PF07481"/>
    </source>
</evidence>